<evidence type="ECO:0000256" key="6">
    <source>
        <dbReference type="SAM" id="SignalP"/>
    </source>
</evidence>
<evidence type="ECO:0000313" key="9">
    <source>
        <dbReference type="Proteomes" id="UP000449678"/>
    </source>
</evidence>
<dbReference type="GO" id="GO:0006508">
    <property type="term" value="P:proteolysis"/>
    <property type="evidence" value="ECO:0007669"/>
    <property type="project" value="UniProtKB-KW"/>
</dbReference>
<feature type="chain" id="PRO_5046324657" evidence="6">
    <location>
        <begin position="22"/>
        <end position="750"/>
    </location>
</feature>
<comment type="similarity">
    <text evidence="1 5">Belongs to the peptidase S41A family.</text>
</comment>
<dbReference type="Proteomes" id="UP000449678">
    <property type="component" value="Unassembled WGS sequence"/>
</dbReference>
<evidence type="ECO:0000313" key="8">
    <source>
        <dbReference type="EMBL" id="MYM34559.1"/>
    </source>
</evidence>
<proteinExistence type="inferred from homology"/>
<organism evidence="8 9">
    <name type="scientific">Duganella lactea</name>
    <dbReference type="NCBI Taxonomy" id="2692173"/>
    <lineage>
        <taxon>Bacteria</taxon>
        <taxon>Pseudomonadati</taxon>
        <taxon>Pseudomonadota</taxon>
        <taxon>Betaproteobacteria</taxon>
        <taxon>Burkholderiales</taxon>
        <taxon>Oxalobacteraceae</taxon>
        <taxon>Telluria group</taxon>
        <taxon>Duganella</taxon>
    </lineage>
</organism>
<dbReference type="InterPro" id="IPR036034">
    <property type="entry name" value="PDZ_sf"/>
</dbReference>
<keyword evidence="9" id="KW-1185">Reference proteome</keyword>
<dbReference type="PANTHER" id="PTHR32060:SF22">
    <property type="entry name" value="CARBOXYL-TERMINAL-PROCESSING PEPTIDASE 3, CHLOROPLASTIC"/>
    <property type="match status" value="1"/>
</dbReference>
<dbReference type="SUPFAM" id="SSF52096">
    <property type="entry name" value="ClpP/crotonase"/>
    <property type="match status" value="1"/>
</dbReference>
<dbReference type="CDD" id="cd07560">
    <property type="entry name" value="Peptidase_S41_CPP"/>
    <property type="match status" value="1"/>
</dbReference>
<dbReference type="Pfam" id="PF03572">
    <property type="entry name" value="Peptidase_S41"/>
    <property type="match status" value="1"/>
</dbReference>
<evidence type="ECO:0000256" key="4">
    <source>
        <dbReference type="ARBA" id="ARBA00022825"/>
    </source>
</evidence>
<dbReference type="RefSeq" id="WP_160989943.1">
    <property type="nucleotide sequence ID" value="NZ_WWCO01000005.1"/>
</dbReference>
<dbReference type="InterPro" id="IPR040573">
    <property type="entry name" value="TSP_N"/>
</dbReference>
<dbReference type="Pfam" id="PF17804">
    <property type="entry name" value="TSP_NTD"/>
    <property type="match status" value="1"/>
</dbReference>
<dbReference type="PANTHER" id="PTHR32060">
    <property type="entry name" value="TAIL-SPECIFIC PROTEASE"/>
    <property type="match status" value="1"/>
</dbReference>
<comment type="caution">
    <text evidence="8">The sequence shown here is derived from an EMBL/GenBank/DDBJ whole genome shotgun (WGS) entry which is preliminary data.</text>
</comment>
<dbReference type="InterPro" id="IPR020992">
    <property type="entry name" value="Tail_Prtase_C"/>
</dbReference>
<evidence type="ECO:0000256" key="3">
    <source>
        <dbReference type="ARBA" id="ARBA00022801"/>
    </source>
</evidence>
<keyword evidence="4 5" id="KW-0720">Serine protease</keyword>
<evidence type="ECO:0000256" key="5">
    <source>
        <dbReference type="RuleBase" id="RU004404"/>
    </source>
</evidence>
<evidence type="ECO:0000256" key="1">
    <source>
        <dbReference type="ARBA" id="ARBA00009179"/>
    </source>
</evidence>
<name>A0ABW9V4D2_9BURK</name>
<dbReference type="InterPro" id="IPR001478">
    <property type="entry name" value="PDZ"/>
</dbReference>
<dbReference type="InterPro" id="IPR029045">
    <property type="entry name" value="ClpP/crotonase-like_dom_sf"/>
</dbReference>
<dbReference type="Gene3D" id="2.30.42.10">
    <property type="match status" value="1"/>
</dbReference>
<dbReference type="InterPro" id="IPR005151">
    <property type="entry name" value="Tail-specific_protease"/>
</dbReference>
<gene>
    <name evidence="8" type="ORF">GTP38_09430</name>
</gene>
<dbReference type="SUPFAM" id="SSF50156">
    <property type="entry name" value="PDZ domain-like"/>
    <property type="match status" value="1"/>
</dbReference>
<feature type="domain" description="PDZ" evidence="7">
    <location>
        <begin position="235"/>
        <end position="306"/>
    </location>
</feature>
<dbReference type="CDD" id="cd06782">
    <property type="entry name" value="cpPDZ_CPP-like"/>
    <property type="match status" value="1"/>
</dbReference>
<dbReference type="SMART" id="SM00245">
    <property type="entry name" value="TSPc"/>
    <property type="match status" value="1"/>
</dbReference>
<dbReference type="SMART" id="SM00228">
    <property type="entry name" value="PDZ"/>
    <property type="match status" value="1"/>
</dbReference>
<dbReference type="Pfam" id="PF00595">
    <property type="entry name" value="PDZ"/>
    <property type="match status" value="1"/>
</dbReference>
<feature type="signal peptide" evidence="6">
    <location>
        <begin position="1"/>
        <end position="21"/>
    </location>
</feature>
<keyword evidence="3 5" id="KW-0378">Hydrolase</keyword>
<evidence type="ECO:0000256" key="2">
    <source>
        <dbReference type="ARBA" id="ARBA00022670"/>
    </source>
</evidence>
<dbReference type="PROSITE" id="PS50106">
    <property type="entry name" value="PDZ"/>
    <property type="match status" value="1"/>
</dbReference>
<dbReference type="Pfam" id="PF11818">
    <property type="entry name" value="DUF3340"/>
    <property type="match status" value="1"/>
</dbReference>
<dbReference type="GO" id="GO:0008233">
    <property type="term" value="F:peptidase activity"/>
    <property type="evidence" value="ECO:0007669"/>
    <property type="project" value="UniProtKB-KW"/>
</dbReference>
<dbReference type="Gene3D" id="3.90.226.10">
    <property type="entry name" value="2-enoyl-CoA Hydratase, Chain A, domain 1"/>
    <property type="match status" value="1"/>
</dbReference>
<dbReference type="EMBL" id="WWCO01000005">
    <property type="protein sequence ID" value="MYM34559.1"/>
    <property type="molecule type" value="Genomic_DNA"/>
</dbReference>
<keyword evidence="2 5" id="KW-0645">Protease</keyword>
<accession>A0ABW9V4D2</accession>
<reference evidence="8 9" key="1">
    <citation type="submission" date="2019-12" db="EMBL/GenBank/DDBJ databases">
        <title>Novel species isolated from a subtropical stream in China.</title>
        <authorList>
            <person name="Lu H."/>
        </authorList>
    </citation>
    <scope>NUCLEOTIDE SEQUENCE [LARGE SCALE GENOMIC DNA]</scope>
    <source>
        <strain evidence="8 9">FT94W</strain>
    </source>
</reference>
<evidence type="ECO:0000259" key="7">
    <source>
        <dbReference type="PROSITE" id="PS50106"/>
    </source>
</evidence>
<keyword evidence="6" id="KW-0732">Signal</keyword>
<dbReference type="NCBIfam" id="TIGR00225">
    <property type="entry name" value="prc"/>
    <property type="match status" value="1"/>
</dbReference>
<protein>
    <submittedName>
        <fullName evidence="8">Tail-specific protease</fullName>
    </submittedName>
</protein>
<sequence>MKKQMLLVAVLAALSVQAGIAAPEKAADTPLKPLPGQTMAARFASVVLNKAHYKPLPLDDAMSEKIFDRYFKSLDAEKMFFTQADLDQYAIVRTRLDDAINNENLSVPFAIFNLYQQRFNERIAYARELVKQGKFEFGSDETYQYDREKADWAKSDAEIRDLWRKRVKNEWLRLKLAGKDDKAIRETLDKRYEGYLSPSRKLTSEDVFQIFMNAYAMSIEPHTNYLGPRAAENFDIAMRLSLEGIGCVLQSRDDYTVVREVVTGSPAGLSGKIKVGDKIVGVAKDEKTPMTEVLGWRLDDVVALIRGPKDSTVKLEIIPADAGPDGKHQFVTLVRQKISMEEQSAKKAVYEVKDGNAKRRVGVISLPTFYMDFEARRKGDKDFKSATRDVKRLLVELKKEKVDNVLIDLRNNGGGSLSEAVELTGLFIDKGPVVMQRTGDNKVEVESDTDPGMTWDGPMGVLVNRGSASASEIFAAAIQDYGRGIIIGEPSFGKGTVQTMFDLNRFAPGEKTRYGELKYTVAQFFRINGGTTQLRGVTPDIKLPTMGDSDQYGESSYENALPWTQIKPAVYIPAGEIKDILPLLDKKHDARVAKDKDFQYLTEDIALVKKQRKENSVSLNEVARRKERDQQEARAKLREARLLSPVPGADDPILVPDPKEALNKAISASAKPAGKAAQKVAGVKGALRSDDGLQGSERSLAAELEAEKQAKAAKDVLLNEAVHIMGDEVGLLKTDTRLAARVLPYAADSK</sequence>
<dbReference type="InterPro" id="IPR004447">
    <property type="entry name" value="Peptidase_S41A"/>
</dbReference>